<evidence type="ECO:0000313" key="6">
    <source>
        <dbReference type="EMBL" id="GFH60864.1"/>
    </source>
</evidence>
<dbReference type="PANTHER" id="PTHR12446">
    <property type="entry name" value="TESMIN/TSO1-RELATED"/>
    <property type="match status" value="1"/>
</dbReference>
<keyword evidence="7" id="KW-1185">Reference proteome</keyword>
<dbReference type="AlphaFoldDB" id="A0AAD3DAI4"/>
<feature type="region of interest" description="Disordered" evidence="4">
    <location>
        <begin position="417"/>
        <end position="444"/>
    </location>
</feature>
<feature type="compositionally biased region" description="Polar residues" evidence="4">
    <location>
        <begin position="194"/>
        <end position="212"/>
    </location>
</feature>
<feature type="region of interest" description="Disordered" evidence="4">
    <location>
        <begin position="1"/>
        <end position="233"/>
    </location>
</feature>
<accession>A0AAD3DAI4</accession>
<reference evidence="6 7" key="1">
    <citation type="journal article" date="2021" name="Sci. Rep.">
        <title>The genome of the diatom Chaetoceros tenuissimus carries an ancient integrated fragment of an extant virus.</title>
        <authorList>
            <person name="Hongo Y."/>
            <person name="Kimura K."/>
            <person name="Takaki Y."/>
            <person name="Yoshida Y."/>
            <person name="Baba S."/>
            <person name="Kobayashi G."/>
            <person name="Nagasaki K."/>
            <person name="Hano T."/>
            <person name="Tomaru Y."/>
        </authorList>
    </citation>
    <scope>NUCLEOTIDE SEQUENCE [LARGE SCALE GENOMIC DNA]</scope>
    <source>
        <strain evidence="6 7">NIES-3715</strain>
    </source>
</reference>
<feature type="compositionally biased region" description="Polar residues" evidence="4">
    <location>
        <begin position="105"/>
        <end position="128"/>
    </location>
</feature>
<evidence type="ECO:0000256" key="3">
    <source>
        <dbReference type="ARBA" id="ARBA00023242"/>
    </source>
</evidence>
<keyword evidence="3" id="KW-0539">Nucleus</keyword>
<dbReference type="InterPro" id="IPR033467">
    <property type="entry name" value="Tesmin/TSO1-like_CXC"/>
</dbReference>
<feature type="compositionally biased region" description="Polar residues" evidence="4">
    <location>
        <begin position="41"/>
        <end position="98"/>
    </location>
</feature>
<proteinExistence type="inferred from homology"/>
<dbReference type="SMART" id="SM01114">
    <property type="entry name" value="CXC"/>
    <property type="match status" value="2"/>
</dbReference>
<evidence type="ECO:0000256" key="1">
    <source>
        <dbReference type="ARBA" id="ARBA00004123"/>
    </source>
</evidence>
<feature type="compositionally biased region" description="Basic and acidic residues" evidence="4">
    <location>
        <begin position="721"/>
        <end position="737"/>
    </location>
</feature>
<feature type="compositionally biased region" description="Low complexity" evidence="4">
    <location>
        <begin position="426"/>
        <end position="435"/>
    </location>
</feature>
<gene>
    <name evidence="6" type="ORF">CTEN210_17340</name>
</gene>
<evidence type="ECO:0000256" key="2">
    <source>
        <dbReference type="ARBA" id="ARBA00007267"/>
    </source>
</evidence>
<dbReference type="GO" id="GO:0005634">
    <property type="term" value="C:nucleus"/>
    <property type="evidence" value="ECO:0007669"/>
    <property type="project" value="UniProtKB-SubCell"/>
</dbReference>
<sequence>MPHTPIDSNHRGLPPGASLQNSYGRFPMSSMAQANGAHMNGVSSGLGNNTGDFASQPGYNTSRDMNSNSNLGSRSALMNRNFTDRSSSFSANGMSNPHASGHGVTGNQAGNGSMGLDSSSGANMNGSVNHHHQQHSFHMNGSHPHYHHSHHAPPPHMHPSRQHFGSHSVGHHPYGPPHSRHAMPMNNHPGHAPSHQSHASGRAQHSQYPWGSNNTNYARNNVPPNNAPRYRSLSSASFDQGRNNAIMHHSNRANSFDHQGSIPYNNNVSLQANQSSPGTKSITQESSVLNRVASDDAQDTKSHLQVNAQVDNNVASSNSHISPSGIRRAPFYTYDRSNSFAKQSGESAEIGVIRQTGSTLSHESSPNKVPGAHEKSEPKSPPGSQPSVVTADIGPYTQINRGNIVRSGSDKVIEVEATSDNESEGSTDSTQSSSTFNANDENKIQNGNLNYSLRRKVIQPQEKVALANTDNFIKDENFFIGCTCKKSKCLKLYCQCFTQRVMCEDRCRCLDCRNDPSHSKERQDAIQTVLLRNPQAFETKIKSNKNGAGHKNGCKCRKSACLKKYCECFHARVNCSDNCRCVGCKNMKPGSFSDDRPDERGNTVQTTSQITVVDMTDGKHDEAIKNYKNTANLMEVAQNLAFLKNMTPSRPERSSREEETVMYRVPTDATDETSDEQEEVNTSHDAVMMAAMAMTELCGTPARPVPSTNSSNTPFSAKRKISNDEVNSKPRIDDLKRSRGYYGHEALETPTPSKNSDNALAYTPTLATEGESLQLFPEIRRTTNHTKSLFSTN</sequence>
<evidence type="ECO:0000313" key="7">
    <source>
        <dbReference type="Proteomes" id="UP001054902"/>
    </source>
</evidence>
<evidence type="ECO:0000256" key="4">
    <source>
        <dbReference type="SAM" id="MobiDB-lite"/>
    </source>
</evidence>
<feature type="region of interest" description="Disordered" evidence="4">
    <location>
        <begin position="356"/>
        <end position="391"/>
    </location>
</feature>
<comment type="similarity">
    <text evidence="2">Belongs to the lin-54 family.</text>
</comment>
<feature type="compositionally biased region" description="Low complexity" evidence="4">
    <location>
        <begin position="213"/>
        <end position="231"/>
    </location>
</feature>
<comment type="caution">
    <text evidence="6">The sequence shown here is derived from an EMBL/GenBank/DDBJ whole genome shotgun (WGS) entry which is preliminary data.</text>
</comment>
<dbReference type="PROSITE" id="PS51634">
    <property type="entry name" value="CRC"/>
    <property type="match status" value="1"/>
</dbReference>
<dbReference type="PANTHER" id="PTHR12446:SF34">
    <property type="entry name" value="PROTEIN LIN-54 HOMOLOG"/>
    <property type="match status" value="1"/>
</dbReference>
<dbReference type="GO" id="GO:0006355">
    <property type="term" value="P:regulation of DNA-templated transcription"/>
    <property type="evidence" value="ECO:0007669"/>
    <property type="project" value="TreeGrafter"/>
</dbReference>
<comment type="subcellular location">
    <subcellularLocation>
        <location evidence="1">Nucleus</location>
    </subcellularLocation>
</comment>
<feature type="compositionally biased region" description="Basic residues" evidence="4">
    <location>
        <begin position="144"/>
        <end position="161"/>
    </location>
</feature>
<feature type="compositionally biased region" description="Polar residues" evidence="4">
    <location>
        <begin position="356"/>
        <end position="367"/>
    </location>
</feature>
<evidence type="ECO:0000259" key="5">
    <source>
        <dbReference type="PROSITE" id="PS51634"/>
    </source>
</evidence>
<dbReference type="Proteomes" id="UP001054902">
    <property type="component" value="Unassembled WGS sequence"/>
</dbReference>
<organism evidence="6 7">
    <name type="scientific">Chaetoceros tenuissimus</name>
    <dbReference type="NCBI Taxonomy" id="426638"/>
    <lineage>
        <taxon>Eukaryota</taxon>
        <taxon>Sar</taxon>
        <taxon>Stramenopiles</taxon>
        <taxon>Ochrophyta</taxon>
        <taxon>Bacillariophyta</taxon>
        <taxon>Coscinodiscophyceae</taxon>
        <taxon>Chaetocerotophycidae</taxon>
        <taxon>Chaetocerotales</taxon>
        <taxon>Chaetocerotaceae</taxon>
        <taxon>Chaetoceros</taxon>
    </lineage>
</organism>
<dbReference type="EMBL" id="BLLK01000069">
    <property type="protein sequence ID" value="GFH60864.1"/>
    <property type="molecule type" value="Genomic_DNA"/>
</dbReference>
<feature type="region of interest" description="Disordered" evidence="4">
    <location>
        <begin position="699"/>
        <end position="739"/>
    </location>
</feature>
<feature type="compositionally biased region" description="Polar residues" evidence="4">
    <location>
        <begin position="706"/>
        <end position="715"/>
    </location>
</feature>
<name>A0AAD3DAI4_9STRA</name>
<dbReference type="InterPro" id="IPR028307">
    <property type="entry name" value="Lin-54_fam"/>
</dbReference>
<dbReference type="InterPro" id="IPR005172">
    <property type="entry name" value="CRC"/>
</dbReference>
<feature type="domain" description="CRC" evidence="5">
    <location>
        <begin position="478"/>
        <end position="589"/>
    </location>
</feature>
<feature type="region of interest" description="Disordered" evidence="4">
    <location>
        <begin position="253"/>
        <end position="284"/>
    </location>
</feature>
<dbReference type="Pfam" id="PF03638">
    <property type="entry name" value="TCR"/>
    <property type="match status" value="2"/>
</dbReference>
<protein>
    <recommendedName>
        <fullName evidence="5">CRC domain-containing protein</fullName>
    </recommendedName>
</protein>